<name>A0A2T7P0M2_POMCA</name>
<dbReference type="GO" id="GO:0008270">
    <property type="term" value="F:zinc ion binding"/>
    <property type="evidence" value="ECO:0007669"/>
    <property type="project" value="InterPro"/>
</dbReference>
<protein>
    <submittedName>
        <fullName evidence="1">Uncharacterized protein</fullName>
    </submittedName>
</protein>
<sequence>MEIFALEVLRTFATKSVHGEAWPKDVYAVSQYVTDGNIFYFTARNLSSTIHAEDGVLNHLEHLLTSGKLQSQKIKLFLTYSPCHRCSQRILNFIDMARWHHNTILEVEVVFSAFYRVRRPSCERNPACRAASHFPSFDYHRVNVEGLRTLHRAQGIVLRTFNPRDWVDLQVALGVHMFDFGGRQEEDDLLRNDFQQIMGLTSTIPTPILSLVLSEMQTVVRTLLERWRPLQDGGQHFSNGNTS</sequence>
<comment type="caution">
    <text evidence="1">The sequence shown here is derived from an EMBL/GenBank/DDBJ whole genome shotgun (WGS) entry which is preliminary data.</text>
</comment>
<organism evidence="1 2">
    <name type="scientific">Pomacea canaliculata</name>
    <name type="common">Golden apple snail</name>
    <dbReference type="NCBI Taxonomy" id="400727"/>
    <lineage>
        <taxon>Eukaryota</taxon>
        <taxon>Metazoa</taxon>
        <taxon>Spiralia</taxon>
        <taxon>Lophotrochozoa</taxon>
        <taxon>Mollusca</taxon>
        <taxon>Gastropoda</taxon>
        <taxon>Caenogastropoda</taxon>
        <taxon>Architaenioglossa</taxon>
        <taxon>Ampullarioidea</taxon>
        <taxon>Ampullariidae</taxon>
        <taxon>Pomacea</taxon>
    </lineage>
</organism>
<dbReference type="GO" id="GO:0016787">
    <property type="term" value="F:hydrolase activity"/>
    <property type="evidence" value="ECO:0007669"/>
    <property type="project" value="InterPro"/>
</dbReference>
<dbReference type="EMBL" id="PZQS01000007">
    <property type="protein sequence ID" value="PVD26965.1"/>
    <property type="molecule type" value="Genomic_DNA"/>
</dbReference>
<dbReference type="AlphaFoldDB" id="A0A2T7P0M2"/>
<accession>A0A2T7P0M2</accession>
<dbReference type="PROSITE" id="PS00903">
    <property type="entry name" value="CYT_DCMP_DEAMINASES_1"/>
    <property type="match status" value="1"/>
</dbReference>
<gene>
    <name evidence="1" type="ORF">C0Q70_12114</name>
</gene>
<dbReference type="Proteomes" id="UP000245119">
    <property type="component" value="Linkage Group LG7"/>
</dbReference>
<keyword evidence="2" id="KW-1185">Reference proteome</keyword>
<dbReference type="InterPro" id="IPR016192">
    <property type="entry name" value="APOBEC/CMP_deaminase_Zn-bd"/>
</dbReference>
<dbReference type="InterPro" id="IPR016193">
    <property type="entry name" value="Cytidine_deaminase-like"/>
</dbReference>
<evidence type="ECO:0000313" key="2">
    <source>
        <dbReference type="Proteomes" id="UP000245119"/>
    </source>
</evidence>
<dbReference type="Pfam" id="PF18778">
    <property type="entry name" value="NAD1"/>
    <property type="match status" value="1"/>
</dbReference>
<reference evidence="1 2" key="1">
    <citation type="submission" date="2018-04" db="EMBL/GenBank/DDBJ databases">
        <title>The genome of golden apple snail Pomacea canaliculata provides insight into stress tolerance and invasive adaptation.</title>
        <authorList>
            <person name="Liu C."/>
            <person name="Liu B."/>
            <person name="Ren Y."/>
            <person name="Zhang Y."/>
            <person name="Wang H."/>
            <person name="Li S."/>
            <person name="Jiang F."/>
            <person name="Yin L."/>
            <person name="Zhang G."/>
            <person name="Qian W."/>
            <person name="Fan W."/>
        </authorList>
    </citation>
    <scope>NUCLEOTIDE SEQUENCE [LARGE SCALE GENOMIC DNA]</scope>
    <source>
        <strain evidence="1">SZHN2017</strain>
        <tissue evidence="1">Muscle</tissue>
    </source>
</reference>
<dbReference type="Gene3D" id="3.40.140.10">
    <property type="entry name" value="Cytidine Deaminase, domain 2"/>
    <property type="match status" value="1"/>
</dbReference>
<evidence type="ECO:0000313" key="1">
    <source>
        <dbReference type="EMBL" id="PVD26965.1"/>
    </source>
</evidence>
<dbReference type="OrthoDB" id="5956704at2759"/>
<dbReference type="SUPFAM" id="SSF53927">
    <property type="entry name" value="Cytidine deaminase-like"/>
    <property type="match status" value="1"/>
</dbReference>
<proteinExistence type="predicted"/>